<feature type="domain" description="Isopenicillin N synthase-like Fe(2+) 2OG dioxygenase" evidence="1">
    <location>
        <begin position="40"/>
        <end position="91"/>
    </location>
</feature>
<organism evidence="2 3">
    <name type="scientific">Rubus argutus</name>
    <name type="common">Southern blackberry</name>
    <dbReference type="NCBI Taxonomy" id="59490"/>
    <lineage>
        <taxon>Eukaryota</taxon>
        <taxon>Viridiplantae</taxon>
        <taxon>Streptophyta</taxon>
        <taxon>Embryophyta</taxon>
        <taxon>Tracheophyta</taxon>
        <taxon>Spermatophyta</taxon>
        <taxon>Magnoliopsida</taxon>
        <taxon>eudicotyledons</taxon>
        <taxon>Gunneridae</taxon>
        <taxon>Pentapetalae</taxon>
        <taxon>rosids</taxon>
        <taxon>fabids</taxon>
        <taxon>Rosales</taxon>
        <taxon>Rosaceae</taxon>
        <taxon>Rosoideae</taxon>
        <taxon>Rosoideae incertae sedis</taxon>
        <taxon>Rubus</taxon>
    </lineage>
</organism>
<evidence type="ECO:0000313" key="3">
    <source>
        <dbReference type="Proteomes" id="UP001457282"/>
    </source>
</evidence>
<accession>A0AAW1YDD5</accession>
<protein>
    <recommendedName>
        <fullName evidence="1">Isopenicillin N synthase-like Fe(2+) 2OG dioxygenase domain-containing protein</fullName>
    </recommendedName>
</protein>
<evidence type="ECO:0000313" key="2">
    <source>
        <dbReference type="EMBL" id="KAK9945857.1"/>
    </source>
</evidence>
<dbReference type="EMBL" id="JBEDUW010000002">
    <property type="protein sequence ID" value="KAK9945857.1"/>
    <property type="molecule type" value="Genomic_DNA"/>
</dbReference>
<evidence type="ECO:0000259" key="1">
    <source>
        <dbReference type="Pfam" id="PF03171"/>
    </source>
</evidence>
<dbReference type="Pfam" id="PF03171">
    <property type="entry name" value="2OG-FeII_Oxy"/>
    <property type="match status" value="1"/>
</dbReference>
<dbReference type="Proteomes" id="UP001457282">
    <property type="component" value="Unassembled WGS sequence"/>
</dbReference>
<dbReference type="AlphaFoldDB" id="A0AAW1YDD5"/>
<dbReference type="SUPFAM" id="SSF51197">
    <property type="entry name" value="Clavaminate synthase-like"/>
    <property type="match status" value="1"/>
</dbReference>
<gene>
    <name evidence="2" type="ORF">M0R45_011351</name>
</gene>
<dbReference type="InterPro" id="IPR027443">
    <property type="entry name" value="IPNS-like_sf"/>
</dbReference>
<dbReference type="InterPro" id="IPR044861">
    <property type="entry name" value="IPNS-like_FE2OG_OXY"/>
</dbReference>
<comment type="caution">
    <text evidence="2">The sequence shown here is derived from an EMBL/GenBank/DDBJ whole genome shotgun (WGS) entry which is preliminary data.</text>
</comment>
<proteinExistence type="predicted"/>
<name>A0AAW1YDD5_RUBAR</name>
<sequence length="164" mass="18861">MYTKVMEELDQAVTRMVFENYGVDQYHDGHIQSSHYSFRFNKYLEPKKAGGDTGLVSHTDKNFTSILHQNPVNGLEVNTKEGKWIVHDPRPLPSSSCSKQVMYFSRINEDEVRYSLGLFSLEQGVTHIPKELVDDDHPLRYKPLDQLQYILAQTRGVECTHCGV</sequence>
<keyword evidence="3" id="KW-1185">Reference proteome</keyword>
<dbReference type="InterPro" id="IPR050231">
    <property type="entry name" value="Iron_ascorbate_oxido_reductase"/>
</dbReference>
<dbReference type="PANTHER" id="PTHR47990">
    <property type="entry name" value="2-OXOGLUTARATE (2OG) AND FE(II)-DEPENDENT OXYGENASE SUPERFAMILY PROTEIN-RELATED"/>
    <property type="match status" value="1"/>
</dbReference>
<dbReference type="Gene3D" id="2.60.120.330">
    <property type="entry name" value="B-lactam Antibiotic, Isopenicillin N Synthase, Chain"/>
    <property type="match status" value="1"/>
</dbReference>
<reference evidence="2 3" key="1">
    <citation type="journal article" date="2023" name="G3 (Bethesda)">
        <title>A chromosome-length genome assembly and annotation of blackberry (Rubus argutus, cv. 'Hillquist').</title>
        <authorList>
            <person name="Bruna T."/>
            <person name="Aryal R."/>
            <person name="Dudchenko O."/>
            <person name="Sargent D.J."/>
            <person name="Mead D."/>
            <person name="Buti M."/>
            <person name="Cavallini A."/>
            <person name="Hytonen T."/>
            <person name="Andres J."/>
            <person name="Pham M."/>
            <person name="Weisz D."/>
            <person name="Mascagni F."/>
            <person name="Usai G."/>
            <person name="Natali L."/>
            <person name="Bassil N."/>
            <person name="Fernandez G.E."/>
            <person name="Lomsadze A."/>
            <person name="Armour M."/>
            <person name="Olukolu B."/>
            <person name="Poorten T."/>
            <person name="Britton C."/>
            <person name="Davik J."/>
            <person name="Ashrafi H."/>
            <person name="Aiden E.L."/>
            <person name="Borodovsky M."/>
            <person name="Worthington M."/>
        </authorList>
    </citation>
    <scope>NUCLEOTIDE SEQUENCE [LARGE SCALE GENOMIC DNA]</scope>
    <source>
        <strain evidence="2">PI 553951</strain>
    </source>
</reference>